<dbReference type="EMBL" id="CM047905">
    <property type="protein sequence ID" value="KAJ0088575.1"/>
    <property type="molecule type" value="Genomic_DNA"/>
</dbReference>
<name>A0ACC1APT0_9ROSI</name>
<keyword evidence="2" id="KW-1185">Reference proteome</keyword>
<sequence>MIPRFPFSILAISLLLVVASANLDEENSSSEFSYMGLKGPDHWGGLNKSFSPCATGKHQSPVNILTKQTHIDTTLGPLAKNYIPAANATIINLGFVIGVHYEEEIGDLVIKGKKYTFKQMHWHTPAEHQIDGQIFHAELHAVHLADDGSAAVISILYNYGNPDPLVNKVHFPKNFVLLTL</sequence>
<accession>A0ACC1APT0</accession>
<protein>
    <submittedName>
        <fullName evidence="1">Uncharacterized protein</fullName>
    </submittedName>
</protein>
<organism evidence="1 2">
    <name type="scientific">Pistacia atlantica</name>
    <dbReference type="NCBI Taxonomy" id="434234"/>
    <lineage>
        <taxon>Eukaryota</taxon>
        <taxon>Viridiplantae</taxon>
        <taxon>Streptophyta</taxon>
        <taxon>Embryophyta</taxon>
        <taxon>Tracheophyta</taxon>
        <taxon>Spermatophyta</taxon>
        <taxon>Magnoliopsida</taxon>
        <taxon>eudicotyledons</taxon>
        <taxon>Gunneridae</taxon>
        <taxon>Pentapetalae</taxon>
        <taxon>rosids</taxon>
        <taxon>malvids</taxon>
        <taxon>Sapindales</taxon>
        <taxon>Anacardiaceae</taxon>
        <taxon>Pistacia</taxon>
    </lineage>
</organism>
<dbReference type="Proteomes" id="UP001164250">
    <property type="component" value="Chromosome 9"/>
</dbReference>
<evidence type="ECO:0000313" key="2">
    <source>
        <dbReference type="Proteomes" id="UP001164250"/>
    </source>
</evidence>
<evidence type="ECO:0000313" key="1">
    <source>
        <dbReference type="EMBL" id="KAJ0088575.1"/>
    </source>
</evidence>
<comment type="caution">
    <text evidence="1">The sequence shown here is derived from an EMBL/GenBank/DDBJ whole genome shotgun (WGS) entry which is preliminary data.</text>
</comment>
<gene>
    <name evidence="1" type="ORF">Patl1_32516</name>
</gene>
<reference evidence="2" key="1">
    <citation type="journal article" date="2023" name="G3 (Bethesda)">
        <title>Genome assembly and association tests identify interacting loci associated with vigor, precocity, and sex in interspecific pistachio rootstocks.</title>
        <authorList>
            <person name="Palmer W."/>
            <person name="Jacygrad E."/>
            <person name="Sagayaradj S."/>
            <person name="Cavanaugh K."/>
            <person name="Han R."/>
            <person name="Bertier L."/>
            <person name="Beede B."/>
            <person name="Kafkas S."/>
            <person name="Golino D."/>
            <person name="Preece J."/>
            <person name="Michelmore R."/>
        </authorList>
    </citation>
    <scope>NUCLEOTIDE SEQUENCE [LARGE SCALE GENOMIC DNA]</scope>
</reference>
<proteinExistence type="predicted"/>